<reference evidence="1 2" key="1">
    <citation type="submission" date="2019-12" db="EMBL/GenBank/DDBJ databases">
        <authorList>
            <person name="Alioto T."/>
            <person name="Alioto T."/>
            <person name="Gomez Garrido J."/>
        </authorList>
    </citation>
    <scope>NUCLEOTIDE SEQUENCE [LARGE SCALE GENOMIC DNA]</scope>
</reference>
<accession>A0A8S0RYH4</accession>
<evidence type="ECO:0000313" key="2">
    <source>
        <dbReference type="Proteomes" id="UP000594638"/>
    </source>
</evidence>
<sequence length="114" mass="12735">MKETGVNIPRSSLGTALRNWYNSAACRSGFFPKVAIAMGFVLWNNNTVSSDDFLKPKTAALWWKRVILNAYKVGKGSSIDTKAHILVLKHWIEAVSCFLLPILEFLSLAYSRGD</sequence>
<name>A0A8S0RYH4_OLEEU</name>
<comment type="caution">
    <text evidence="1">The sequence shown here is derived from an EMBL/GenBank/DDBJ whole genome shotgun (WGS) entry which is preliminary data.</text>
</comment>
<dbReference type="Gramene" id="OE9A066580T1">
    <property type="protein sequence ID" value="OE9A066580C1"/>
    <property type="gene ID" value="OE9A066580"/>
</dbReference>
<protein>
    <submittedName>
        <fullName evidence="1">Uncharacterized protein</fullName>
    </submittedName>
</protein>
<dbReference type="AlphaFoldDB" id="A0A8S0RYH4"/>
<organism evidence="1 2">
    <name type="scientific">Olea europaea subsp. europaea</name>
    <dbReference type="NCBI Taxonomy" id="158383"/>
    <lineage>
        <taxon>Eukaryota</taxon>
        <taxon>Viridiplantae</taxon>
        <taxon>Streptophyta</taxon>
        <taxon>Embryophyta</taxon>
        <taxon>Tracheophyta</taxon>
        <taxon>Spermatophyta</taxon>
        <taxon>Magnoliopsida</taxon>
        <taxon>eudicotyledons</taxon>
        <taxon>Gunneridae</taxon>
        <taxon>Pentapetalae</taxon>
        <taxon>asterids</taxon>
        <taxon>lamiids</taxon>
        <taxon>Lamiales</taxon>
        <taxon>Oleaceae</taxon>
        <taxon>Oleeae</taxon>
        <taxon>Olea</taxon>
    </lineage>
</organism>
<dbReference type="EMBL" id="CACTIH010003758">
    <property type="protein sequence ID" value="CAA2984276.1"/>
    <property type="molecule type" value="Genomic_DNA"/>
</dbReference>
<proteinExistence type="predicted"/>
<keyword evidence="2" id="KW-1185">Reference proteome</keyword>
<gene>
    <name evidence="1" type="ORF">OLEA9_A066580</name>
</gene>
<dbReference type="Proteomes" id="UP000594638">
    <property type="component" value="Unassembled WGS sequence"/>
</dbReference>
<evidence type="ECO:0000313" key="1">
    <source>
        <dbReference type="EMBL" id="CAA2984276.1"/>
    </source>
</evidence>